<name>A0ABS2E5A5_9FIRM</name>
<proteinExistence type="predicted"/>
<dbReference type="GO" id="GO:0016301">
    <property type="term" value="F:kinase activity"/>
    <property type="evidence" value="ECO:0007669"/>
    <property type="project" value="UniProtKB-KW"/>
</dbReference>
<evidence type="ECO:0000313" key="1">
    <source>
        <dbReference type="EMBL" id="MBM6736804.1"/>
    </source>
</evidence>
<keyword evidence="1" id="KW-0418">Kinase</keyword>
<gene>
    <name evidence="1" type="ORF">H7U36_01590</name>
</gene>
<dbReference type="EMBL" id="JACLYY010000001">
    <property type="protein sequence ID" value="MBM6736804.1"/>
    <property type="molecule type" value="Genomic_DNA"/>
</dbReference>
<organism evidence="1 2">
    <name type="scientific">Faecalicatena fissicatena</name>
    <dbReference type="NCBI Taxonomy" id="290055"/>
    <lineage>
        <taxon>Bacteria</taxon>
        <taxon>Bacillati</taxon>
        <taxon>Bacillota</taxon>
        <taxon>Clostridia</taxon>
        <taxon>Lachnospirales</taxon>
        <taxon>Lachnospiraceae</taxon>
        <taxon>Faecalicatena</taxon>
    </lineage>
</organism>
<evidence type="ECO:0000313" key="2">
    <source>
        <dbReference type="Proteomes" id="UP000716906"/>
    </source>
</evidence>
<dbReference type="Pfam" id="PF13189">
    <property type="entry name" value="Cytidylate_kin2"/>
    <property type="match status" value="1"/>
</dbReference>
<reference evidence="1 2" key="1">
    <citation type="journal article" date="2021" name="Sci. Rep.">
        <title>The distribution of antibiotic resistance genes in chicken gut microbiota commensals.</title>
        <authorList>
            <person name="Juricova H."/>
            <person name="Matiasovicova J."/>
            <person name="Kubasova T."/>
            <person name="Cejkova D."/>
            <person name="Rychlik I."/>
        </authorList>
    </citation>
    <scope>NUCLEOTIDE SEQUENCE [LARGE SCALE GENOMIC DNA]</scope>
    <source>
        <strain evidence="1 2">An773</strain>
    </source>
</reference>
<dbReference type="InterPro" id="IPR027417">
    <property type="entry name" value="P-loop_NTPase"/>
</dbReference>
<protein>
    <submittedName>
        <fullName evidence="1">Cytidylate kinase family protein</fullName>
    </submittedName>
</protein>
<dbReference type="Proteomes" id="UP000716906">
    <property type="component" value="Unassembled WGS sequence"/>
</dbReference>
<keyword evidence="1" id="KW-0808">Transferase</keyword>
<accession>A0ABS2E5A5</accession>
<keyword evidence="2" id="KW-1185">Reference proteome</keyword>
<dbReference type="RefSeq" id="WP_205147521.1">
    <property type="nucleotide sequence ID" value="NZ_JACLYY010000001.1"/>
</dbReference>
<comment type="caution">
    <text evidence="1">The sequence shown here is derived from an EMBL/GenBank/DDBJ whole genome shotgun (WGS) entry which is preliminary data.</text>
</comment>
<sequence length="67" mass="7939">MSREGLTEEKARQKIRQTDQHRAEYYHYYTRRPWGSAPNYHLCLDTRMGEAFIQDTVIKAAHTLGQI</sequence>
<dbReference type="Gene3D" id="3.40.50.300">
    <property type="entry name" value="P-loop containing nucleotide triphosphate hydrolases"/>
    <property type="match status" value="1"/>
</dbReference>